<evidence type="ECO:0000256" key="1">
    <source>
        <dbReference type="SAM" id="MobiDB-lite"/>
    </source>
</evidence>
<dbReference type="AlphaFoldDB" id="A0A821DCT4"/>
<dbReference type="EMBL" id="CAJOBP010027148">
    <property type="protein sequence ID" value="CAF4619608.1"/>
    <property type="molecule type" value="Genomic_DNA"/>
</dbReference>
<feature type="region of interest" description="Disordered" evidence="1">
    <location>
        <begin position="1"/>
        <end position="80"/>
    </location>
</feature>
<evidence type="ECO:0000313" key="2">
    <source>
        <dbReference type="EMBL" id="CAF4619608.1"/>
    </source>
</evidence>
<dbReference type="Proteomes" id="UP000663873">
    <property type="component" value="Unassembled WGS sequence"/>
</dbReference>
<proteinExistence type="predicted"/>
<name>A0A821DCT4_9BILA</name>
<feature type="compositionally biased region" description="Basic and acidic residues" evidence="1">
    <location>
        <begin position="31"/>
        <end position="68"/>
    </location>
</feature>
<accession>A0A821DCT4</accession>
<gene>
    <name evidence="2" type="ORF">UJA718_LOCUS31949</name>
</gene>
<sequence>MILIHQIKAPKDKGLDKRSKDLWTLNDSNEDGSRDEIEPKSVETRQDEHDVKDEKNNPDIGRNDEENGKTAVDGMPDIEL</sequence>
<reference evidence="2" key="1">
    <citation type="submission" date="2021-02" db="EMBL/GenBank/DDBJ databases">
        <authorList>
            <person name="Nowell W R."/>
        </authorList>
    </citation>
    <scope>NUCLEOTIDE SEQUENCE</scope>
</reference>
<keyword evidence="3" id="KW-1185">Reference proteome</keyword>
<evidence type="ECO:0000313" key="3">
    <source>
        <dbReference type="Proteomes" id="UP000663873"/>
    </source>
</evidence>
<feature type="compositionally biased region" description="Basic and acidic residues" evidence="1">
    <location>
        <begin position="9"/>
        <end position="21"/>
    </location>
</feature>
<comment type="caution">
    <text evidence="2">The sequence shown here is derived from an EMBL/GenBank/DDBJ whole genome shotgun (WGS) entry which is preliminary data.</text>
</comment>
<protein>
    <submittedName>
        <fullName evidence="2">Uncharacterized protein</fullName>
    </submittedName>
</protein>
<organism evidence="2 3">
    <name type="scientific">Rotaria socialis</name>
    <dbReference type="NCBI Taxonomy" id="392032"/>
    <lineage>
        <taxon>Eukaryota</taxon>
        <taxon>Metazoa</taxon>
        <taxon>Spiralia</taxon>
        <taxon>Gnathifera</taxon>
        <taxon>Rotifera</taxon>
        <taxon>Eurotatoria</taxon>
        <taxon>Bdelloidea</taxon>
        <taxon>Philodinida</taxon>
        <taxon>Philodinidae</taxon>
        <taxon>Rotaria</taxon>
    </lineage>
</organism>